<dbReference type="Pfam" id="PF00102">
    <property type="entry name" value="Y_phosphatase"/>
    <property type="match status" value="1"/>
</dbReference>
<dbReference type="PROSITE" id="PS50055">
    <property type="entry name" value="TYR_PHOSPHATASE_PTP"/>
    <property type="match status" value="1"/>
</dbReference>
<dbReference type="SMART" id="SM00404">
    <property type="entry name" value="PTPc_motif"/>
    <property type="match status" value="1"/>
</dbReference>
<organism evidence="3 4">
    <name type="scientific">Panagrellus redivivus</name>
    <name type="common">Microworm</name>
    <dbReference type="NCBI Taxonomy" id="6233"/>
    <lineage>
        <taxon>Eukaryota</taxon>
        <taxon>Metazoa</taxon>
        <taxon>Ecdysozoa</taxon>
        <taxon>Nematoda</taxon>
        <taxon>Chromadorea</taxon>
        <taxon>Rhabditida</taxon>
        <taxon>Tylenchina</taxon>
        <taxon>Panagrolaimomorpha</taxon>
        <taxon>Panagrolaimoidea</taxon>
        <taxon>Panagrolaimidae</taxon>
        <taxon>Panagrellus</taxon>
    </lineage>
</organism>
<dbReference type="InterPro" id="IPR000387">
    <property type="entry name" value="Tyr_Pase_dom"/>
</dbReference>
<dbReference type="PANTHER" id="PTHR19134">
    <property type="entry name" value="RECEPTOR-TYPE TYROSINE-PROTEIN PHOSPHATASE"/>
    <property type="match status" value="1"/>
</dbReference>
<dbReference type="SUPFAM" id="SSF52799">
    <property type="entry name" value="(Phosphotyrosine protein) phosphatases II"/>
    <property type="match status" value="1"/>
</dbReference>
<evidence type="ECO:0000259" key="1">
    <source>
        <dbReference type="PROSITE" id="PS50055"/>
    </source>
</evidence>
<feature type="domain" description="Tyrosine specific protein phosphatases" evidence="2">
    <location>
        <begin position="227"/>
        <end position="301"/>
    </location>
</feature>
<protein>
    <submittedName>
        <fullName evidence="4">Tyrosine-protein phosphatase domain-containing protein</fullName>
    </submittedName>
</protein>
<dbReference type="Gene3D" id="3.90.190.10">
    <property type="entry name" value="Protein tyrosine phosphatase superfamily"/>
    <property type="match status" value="1"/>
</dbReference>
<dbReference type="PROSITE" id="PS50056">
    <property type="entry name" value="TYR_PHOSPHATASE_2"/>
    <property type="match status" value="1"/>
</dbReference>
<dbReference type="Proteomes" id="UP000492821">
    <property type="component" value="Unassembled WGS sequence"/>
</dbReference>
<dbReference type="InterPro" id="IPR029021">
    <property type="entry name" value="Prot-tyrosine_phosphatase-like"/>
</dbReference>
<dbReference type="InterPro" id="IPR050348">
    <property type="entry name" value="Protein-Tyr_Phosphatase"/>
</dbReference>
<dbReference type="AlphaFoldDB" id="A0A7E4ULR0"/>
<name>A0A7E4ULR0_PANRE</name>
<keyword evidence="3" id="KW-1185">Reference proteome</keyword>
<dbReference type="InterPro" id="IPR003595">
    <property type="entry name" value="Tyr_Pase_cat"/>
</dbReference>
<dbReference type="PANTHER" id="PTHR19134:SF559">
    <property type="entry name" value="TYROSINE-PROTEIN PHOSPHATASE DOMAIN-CONTAINING PROTEIN"/>
    <property type="match status" value="1"/>
</dbReference>
<sequence length="314" mass="35303">MVRGVDTVQTRDGAVVIQDSNARLSVRSQRRGGKGKNVPNPTGLFNQLKLGGKKAGDGVHEMFQSFERESPTFVHFFKKENEPKNRYQSEILLYDKTRVILKEGEGDYYHASYVDGNDIPKQYVLAQAPFTADTEIDFIRMLAQLKPEVVILLLKLDGDEGKHLFAPTKDESKTVGPYTVKTDDATKDKNFDHLTISISGKAELSKLPVCVFSSWTEENKVPLEDMSAFFSYVRKCVPSLKGREASQVIVCPTGANRAGVWMMYDSEAERMKTKGRIRFTDSAKALRFQRSNTLDTQEIFDQVIQALLAFAKAL</sequence>
<dbReference type="GO" id="GO:0004725">
    <property type="term" value="F:protein tyrosine phosphatase activity"/>
    <property type="evidence" value="ECO:0007669"/>
    <property type="project" value="InterPro"/>
</dbReference>
<feature type="domain" description="Tyrosine-protein phosphatase" evidence="1">
    <location>
        <begin position="59"/>
        <end position="310"/>
    </location>
</feature>
<evidence type="ECO:0000313" key="3">
    <source>
        <dbReference type="Proteomes" id="UP000492821"/>
    </source>
</evidence>
<dbReference type="InterPro" id="IPR000242">
    <property type="entry name" value="PTP_cat"/>
</dbReference>
<reference evidence="3" key="1">
    <citation type="journal article" date="2013" name="Genetics">
        <title>The draft genome and transcriptome of Panagrellus redivivus are shaped by the harsh demands of a free-living lifestyle.</title>
        <authorList>
            <person name="Srinivasan J."/>
            <person name="Dillman A.R."/>
            <person name="Macchietto M.G."/>
            <person name="Heikkinen L."/>
            <person name="Lakso M."/>
            <person name="Fracchia K.M."/>
            <person name="Antoshechkin I."/>
            <person name="Mortazavi A."/>
            <person name="Wong G."/>
            <person name="Sternberg P.W."/>
        </authorList>
    </citation>
    <scope>NUCLEOTIDE SEQUENCE [LARGE SCALE GENOMIC DNA]</scope>
    <source>
        <strain evidence="3">MT8872</strain>
    </source>
</reference>
<proteinExistence type="predicted"/>
<reference evidence="4" key="2">
    <citation type="submission" date="2020-10" db="UniProtKB">
        <authorList>
            <consortium name="WormBaseParasite"/>
        </authorList>
    </citation>
    <scope>IDENTIFICATION</scope>
</reference>
<dbReference type="WBParaSite" id="Pan_g10271.t1">
    <property type="protein sequence ID" value="Pan_g10271.t1"/>
    <property type="gene ID" value="Pan_g10271"/>
</dbReference>
<evidence type="ECO:0000313" key="4">
    <source>
        <dbReference type="WBParaSite" id="Pan_g10271.t1"/>
    </source>
</evidence>
<accession>A0A7E4ULR0</accession>
<dbReference type="SMART" id="SM00194">
    <property type="entry name" value="PTPc"/>
    <property type="match status" value="1"/>
</dbReference>
<evidence type="ECO:0000259" key="2">
    <source>
        <dbReference type="PROSITE" id="PS50056"/>
    </source>
</evidence>
<dbReference type="CDD" id="cd00047">
    <property type="entry name" value="PTPc"/>
    <property type="match status" value="1"/>
</dbReference>